<organism evidence="1 2">
    <name type="scientific">Cryptosporangium aurantiacum</name>
    <dbReference type="NCBI Taxonomy" id="134849"/>
    <lineage>
        <taxon>Bacteria</taxon>
        <taxon>Bacillati</taxon>
        <taxon>Actinomycetota</taxon>
        <taxon>Actinomycetes</taxon>
        <taxon>Cryptosporangiales</taxon>
        <taxon>Cryptosporangiaceae</taxon>
        <taxon>Cryptosporangium</taxon>
    </lineage>
</organism>
<evidence type="ECO:0000313" key="1">
    <source>
        <dbReference type="EMBL" id="SHN13215.1"/>
    </source>
</evidence>
<dbReference type="EMBL" id="FRCS01000003">
    <property type="protein sequence ID" value="SHN13215.1"/>
    <property type="molecule type" value="Genomic_DNA"/>
</dbReference>
<evidence type="ECO:0008006" key="3">
    <source>
        <dbReference type="Google" id="ProtNLM"/>
    </source>
</evidence>
<accession>A0A1M7P940</accession>
<evidence type="ECO:0000313" key="2">
    <source>
        <dbReference type="Proteomes" id="UP000184440"/>
    </source>
</evidence>
<dbReference type="Gene3D" id="2.60.120.10">
    <property type="entry name" value="Jelly Rolls"/>
    <property type="match status" value="1"/>
</dbReference>
<proteinExistence type="predicted"/>
<dbReference type="InterPro" id="IPR011051">
    <property type="entry name" value="RmlC_Cupin_sf"/>
</dbReference>
<sequence length="121" mass="12562">MTTITRLYTDEQGHARFEDVDVSFLPENPPPDVMGFSQPLAASSVLFGLGPAGGSHPEQPESRRQLIIGLSGSAEVTATGETRTFGPGDVLLAEDTTGVGHSSRSTVGFVAAVVLLEPPGV</sequence>
<keyword evidence="2" id="KW-1185">Reference proteome</keyword>
<protein>
    <recommendedName>
        <fullName evidence="3">Cupin domain-containing protein</fullName>
    </recommendedName>
</protein>
<gene>
    <name evidence="1" type="ORF">SAMN05443668_10376</name>
</gene>
<dbReference type="STRING" id="134849.SAMN05443668_10376"/>
<dbReference type="Proteomes" id="UP000184440">
    <property type="component" value="Unassembled WGS sequence"/>
</dbReference>
<dbReference type="AlphaFoldDB" id="A0A1M7P940"/>
<name>A0A1M7P940_9ACTN</name>
<dbReference type="SUPFAM" id="SSF51182">
    <property type="entry name" value="RmlC-like cupins"/>
    <property type="match status" value="1"/>
</dbReference>
<reference evidence="1 2" key="1">
    <citation type="submission" date="2016-11" db="EMBL/GenBank/DDBJ databases">
        <authorList>
            <person name="Jaros S."/>
            <person name="Januszkiewicz K."/>
            <person name="Wedrychowicz H."/>
        </authorList>
    </citation>
    <scope>NUCLEOTIDE SEQUENCE [LARGE SCALE GENOMIC DNA]</scope>
    <source>
        <strain evidence="1 2">DSM 46144</strain>
    </source>
</reference>
<dbReference type="InterPro" id="IPR014710">
    <property type="entry name" value="RmlC-like_jellyroll"/>
</dbReference>